<dbReference type="Proteomes" id="UP000798808">
    <property type="component" value="Unassembled WGS sequence"/>
</dbReference>
<keyword evidence="4" id="KW-1185">Reference proteome</keyword>
<dbReference type="EMBL" id="SMLW01000610">
    <property type="protein sequence ID" value="MTI27045.1"/>
    <property type="molecule type" value="Genomic_DNA"/>
</dbReference>
<dbReference type="Pfam" id="PF00849">
    <property type="entry name" value="PseudoU_synth_2"/>
    <property type="match status" value="1"/>
</dbReference>
<evidence type="ECO:0000259" key="2">
    <source>
        <dbReference type="Pfam" id="PF00849"/>
    </source>
</evidence>
<evidence type="ECO:0000313" key="4">
    <source>
        <dbReference type="Proteomes" id="UP000798808"/>
    </source>
</evidence>
<dbReference type="RefSeq" id="WP_155174052.1">
    <property type="nucleotide sequence ID" value="NZ_BAAAFL010000007.1"/>
</dbReference>
<dbReference type="InterPro" id="IPR006145">
    <property type="entry name" value="PsdUridine_synth_RsuA/RluA"/>
</dbReference>
<name>A0ABW9RVM5_9BACT</name>
<comment type="similarity">
    <text evidence="1">Belongs to the pseudouridine synthase RluA family.</text>
</comment>
<accession>A0ABW9RVM5</accession>
<dbReference type="PROSITE" id="PS01129">
    <property type="entry name" value="PSI_RLU"/>
    <property type="match status" value="1"/>
</dbReference>
<dbReference type="SUPFAM" id="SSF55120">
    <property type="entry name" value="Pseudouridine synthase"/>
    <property type="match status" value="1"/>
</dbReference>
<sequence length="236" mass="27289">MAKMKFEDLIIWEDDNYIVINKPAFISTLADRNDTVNILEMAREYYEDAQVCHRLDKETTGALVIAKNPEAYRHMSIQFENREVSKIYHAVTDGIHDFDNKEVDRSILKLGNGTVRIDYKGKEAQTFFNTLKAYTAHTLVECKPITGRMHQIRVHLSSVEAPITGDEMYGGKPLYLSSIKRKYNLKKWTEEQPLIKRLALHAHSLTFKLLNGKELSIEAPYPKDFRVLVEQLEKNS</sequence>
<dbReference type="PANTHER" id="PTHR21600:SF87">
    <property type="entry name" value="RNA PSEUDOURIDYLATE SYNTHASE DOMAIN-CONTAINING PROTEIN 1"/>
    <property type="match status" value="1"/>
</dbReference>
<evidence type="ECO:0000313" key="3">
    <source>
        <dbReference type="EMBL" id="MTI27045.1"/>
    </source>
</evidence>
<dbReference type="PANTHER" id="PTHR21600">
    <property type="entry name" value="MITOCHONDRIAL RNA PSEUDOURIDINE SYNTHASE"/>
    <property type="match status" value="1"/>
</dbReference>
<gene>
    <name evidence="3" type="ORF">E1163_18965</name>
</gene>
<evidence type="ECO:0000256" key="1">
    <source>
        <dbReference type="ARBA" id="ARBA00010876"/>
    </source>
</evidence>
<dbReference type="CDD" id="cd02869">
    <property type="entry name" value="PseudoU_synth_RluA_like"/>
    <property type="match status" value="1"/>
</dbReference>
<reference evidence="3 4" key="1">
    <citation type="submission" date="2019-02" db="EMBL/GenBank/DDBJ databases">
        <authorList>
            <person name="Goldberg S.R."/>
            <person name="Haltli B.A."/>
            <person name="Correa H."/>
            <person name="Russell K.G."/>
        </authorList>
    </citation>
    <scope>NUCLEOTIDE SEQUENCE [LARGE SCALE GENOMIC DNA]</scope>
    <source>
        <strain evidence="3 4">JCM 16186</strain>
    </source>
</reference>
<dbReference type="InterPro" id="IPR006224">
    <property type="entry name" value="PsdUridine_synth_RluA-like_CS"/>
</dbReference>
<feature type="domain" description="Pseudouridine synthase RsuA/RluA-like" evidence="2">
    <location>
        <begin position="16"/>
        <end position="158"/>
    </location>
</feature>
<dbReference type="InterPro" id="IPR050188">
    <property type="entry name" value="RluA_PseudoU_synthase"/>
</dbReference>
<protein>
    <submittedName>
        <fullName evidence="3">RNA pseudouridine synthase</fullName>
    </submittedName>
</protein>
<proteinExistence type="inferred from homology"/>
<dbReference type="Gene3D" id="3.30.2350.10">
    <property type="entry name" value="Pseudouridine synthase"/>
    <property type="match status" value="1"/>
</dbReference>
<organism evidence="3 4">
    <name type="scientific">Fulvivirga kasyanovii</name>
    <dbReference type="NCBI Taxonomy" id="396812"/>
    <lineage>
        <taxon>Bacteria</taxon>
        <taxon>Pseudomonadati</taxon>
        <taxon>Bacteroidota</taxon>
        <taxon>Cytophagia</taxon>
        <taxon>Cytophagales</taxon>
        <taxon>Fulvivirgaceae</taxon>
        <taxon>Fulvivirga</taxon>
    </lineage>
</organism>
<dbReference type="InterPro" id="IPR020103">
    <property type="entry name" value="PsdUridine_synth_cat_dom_sf"/>
</dbReference>
<comment type="caution">
    <text evidence="3">The sequence shown here is derived from an EMBL/GenBank/DDBJ whole genome shotgun (WGS) entry which is preliminary data.</text>
</comment>